<dbReference type="InterPro" id="IPR018485">
    <property type="entry name" value="FGGY_C"/>
</dbReference>
<dbReference type="EMBL" id="VDFU01000025">
    <property type="protein sequence ID" value="TNC47471.1"/>
    <property type="molecule type" value="Genomic_DNA"/>
</dbReference>
<proteinExistence type="inferred from homology"/>
<evidence type="ECO:0000256" key="4">
    <source>
        <dbReference type="ARBA" id="ARBA00022777"/>
    </source>
</evidence>
<feature type="domain" description="Carbohydrate kinase FGGY C-terminal" evidence="9">
    <location>
        <begin position="257"/>
        <end position="442"/>
    </location>
</feature>
<dbReference type="PROSITE" id="PS00445">
    <property type="entry name" value="FGGY_KINASES_2"/>
    <property type="match status" value="1"/>
</dbReference>
<dbReference type="GO" id="GO:0005524">
    <property type="term" value="F:ATP binding"/>
    <property type="evidence" value="ECO:0007669"/>
    <property type="project" value="UniProtKB-KW"/>
</dbReference>
<dbReference type="SUPFAM" id="SSF53067">
    <property type="entry name" value="Actin-like ATPase domain"/>
    <property type="match status" value="2"/>
</dbReference>
<dbReference type="Pfam" id="PF00370">
    <property type="entry name" value="FGGY_N"/>
    <property type="match status" value="1"/>
</dbReference>
<protein>
    <recommendedName>
        <fullName evidence="6">ATP:glycerol 3-phosphotransferase</fullName>
    </recommendedName>
</protein>
<dbReference type="Gene3D" id="3.30.420.40">
    <property type="match status" value="2"/>
</dbReference>
<evidence type="ECO:0000256" key="1">
    <source>
        <dbReference type="ARBA" id="ARBA00009156"/>
    </source>
</evidence>
<evidence type="ECO:0000256" key="7">
    <source>
        <dbReference type="RuleBase" id="RU003733"/>
    </source>
</evidence>
<dbReference type="PANTHER" id="PTHR10196:SF69">
    <property type="entry name" value="GLYCEROL KINASE"/>
    <property type="match status" value="1"/>
</dbReference>
<keyword evidence="5" id="KW-0067">ATP-binding</keyword>
<dbReference type="PIRSF" id="PIRSF000538">
    <property type="entry name" value="GlpK"/>
    <property type="match status" value="1"/>
</dbReference>
<dbReference type="Proteomes" id="UP000305887">
    <property type="component" value="Unassembled WGS sequence"/>
</dbReference>
<keyword evidence="3" id="KW-0547">Nucleotide-binding</keyword>
<keyword evidence="4 7" id="KW-0418">Kinase</keyword>
<dbReference type="AlphaFoldDB" id="A0A5C4MTS2"/>
<gene>
    <name evidence="10" type="ORF">FHG66_16450</name>
</gene>
<evidence type="ECO:0000256" key="2">
    <source>
        <dbReference type="ARBA" id="ARBA00022679"/>
    </source>
</evidence>
<feature type="domain" description="Carbohydrate kinase FGGY N-terminal" evidence="8">
    <location>
        <begin position="3"/>
        <end position="247"/>
    </location>
</feature>
<evidence type="ECO:0000256" key="3">
    <source>
        <dbReference type="ARBA" id="ARBA00022741"/>
    </source>
</evidence>
<accession>A0A5C4MTS2</accession>
<evidence type="ECO:0000259" key="8">
    <source>
        <dbReference type="Pfam" id="PF00370"/>
    </source>
</evidence>
<dbReference type="CDD" id="cd07769">
    <property type="entry name" value="ASKHA_NBD_FGGY_GK"/>
    <property type="match status" value="1"/>
</dbReference>
<evidence type="ECO:0000256" key="6">
    <source>
        <dbReference type="ARBA" id="ARBA00043149"/>
    </source>
</evidence>
<dbReference type="Pfam" id="PF02782">
    <property type="entry name" value="FGGY_C"/>
    <property type="match status" value="1"/>
</dbReference>
<dbReference type="GO" id="GO:0004370">
    <property type="term" value="F:glycerol kinase activity"/>
    <property type="evidence" value="ECO:0007669"/>
    <property type="project" value="TreeGrafter"/>
</dbReference>
<keyword evidence="2 7" id="KW-0808">Transferase</keyword>
<evidence type="ECO:0000259" key="9">
    <source>
        <dbReference type="Pfam" id="PF02782"/>
    </source>
</evidence>
<comment type="caution">
    <text evidence="10">The sequence shown here is derived from an EMBL/GenBank/DDBJ whole genome shotgun (WGS) entry which is preliminary data.</text>
</comment>
<keyword evidence="11" id="KW-1185">Reference proteome</keyword>
<dbReference type="PANTHER" id="PTHR10196">
    <property type="entry name" value="SUGAR KINASE"/>
    <property type="match status" value="1"/>
</dbReference>
<sequence length="487" mass="50609">MRILAIDQGTSSTKAVLWDQDGAVVARASRPLASSYPQDGWAEQDANALWDSVRDAITDIVAQTGAEGIAGLAIANQRETLVAWDAETGRPVAPAILWQDRRGAALCVALLGQGHGPAIEAATGLAANPLLTAAKLGWLLAHHDGARGLAQAGRLRAGTVDVWLLWRLTDGATFATDHGNASRTQLFDTARLAWSEELCALWGVPSTCLPEPRPSDGLFGDLAATTALPAGLPILSVMGDSHAALYGHGVRAPGAVKATFGTGSSLMTLSGSRVASTNGLASTVAWSTQQGGPAYALEGNITVSAQAAAWTAGFLGLPDAAALFRLAGEVDSSEGVTFVPALAGLGAPHWDEAARGTITGLSLASRPAHLARATLEAIALQVADVFEAMERDVGHRLDALRADGGASSSDLLMQIEADLLDRPVTRGVVAEVGALGAAAMAFEALGQPMAAAAQKDKGRAFRPRMDLDRRETIRSDWREALRHLTGR</sequence>
<dbReference type="GO" id="GO:0019563">
    <property type="term" value="P:glycerol catabolic process"/>
    <property type="evidence" value="ECO:0007669"/>
    <property type="project" value="TreeGrafter"/>
</dbReference>
<evidence type="ECO:0000256" key="5">
    <source>
        <dbReference type="ARBA" id="ARBA00022840"/>
    </source>
</evidence>
<organism evidence="10 11">
    <name type="scientific">Rubellimicrobium rubrum</name>
    <dbReference type="NCBI Taxonomy" id="2585369"/>
    <lineage>
        <taxon>Bacteria</taxon>
        <taxon>Pseudomonadati</taxon>
        <taxon>Pseudomonadota</taxon>
        <taxon>Alphaproteobacteria</taxon>
        <taxon>Rhodobacterales</taxon>
        <taxon>Roseobacteraceae</taxon>
        <taxon>Rubellimicrobium</taxon>
    </lineage>
</organism>
<name>A0A5C4MTS2_9RHOB</name>
<reference evidence="10 11" key="1">
    <citation type="submission" date="2019-06" db="EMBL/GenBank/DDBJ databases">
        <title>YIM 131921 draft genome.</title>
        <authorList>
            <person name="Jiang L."/>
        </authorList>
    </citation>
    <scope>NUCLEOTIDE SEQUENCE [LARGE SCALE GENOMIC DNA]</scope>
    <source>
        <strain evidence="10 11">YIM 131921</strain>
    </source>
</reference>
<evidence type="ECO:0000313" key="11">
    <source>
        <dbReference type="Proteomes" id="UP000305887"/>
    </source>
</evidence>
<dbReference type="RefSeq" id="WP_139078144.1">
    <property type="nucleotide sequence ID" value="NZ_VDFU01000025.1"/>
</dbReference>
<dbReference type="InterPro" id="IPR043129">
    <property type="entry name" value="ATPase_NBD"/>
</dbReference>
<dbReference type="OrthoDB" id="9805576at2"/>
<dbReference type="GO" id="GO:0005829">
    <property type="term" value="C:cytosol"/>
    <property type="evidence" value="ECO:0007669"/>
    <property type="project" value="TreeGrafter"/>
</dbReference>
<dbReference type="InterPro" id="IPR018484">
    <property type="entry name" value="FGGY_N"/>
</dbReference>
<dbReference type="InterPro" id="IPR000577">
    <property type="entry name" value="Carb_kinase_FGGY"/>
</dbReference>
<evidence type="ECO:0000313" key="10">
    <source>
        <dbReference type="EMBL" id="TNC47471.1"/>
    </source>
</evidence>
<dbReference type="InterPro" id="IPR018483">
    <property type="entry name" value="Carb_kinase_FGGY_CS"/>
</dbReference>
<comment type="similarity">
    <text evidence="1 7">Belongs to the FGGY kinase family.</text>
</comment>